<sequence length="573" mass="64929">MVPRNPKLLIIDDCEIDDKSLYINLTEYWKKLIYKRVSSISEFLAALYDSSWDAIIAEYSLPQFDALNALDLLKRSGKEIPFFIYSKNTDENNALAAIRHGACDYLYKGCSFRLVFALERELKLIDLKRKQRQTESQFFHLAYYDELTGLPKYKLFCEKASEVLSNRSAQGKIAAVYSIKIDQLPTVGNSRGYNIADALIKQFVYRLSVHTGRNCLLTRLEGGRFTFLNGEVNTLDEVQIFASQILKLGSMPFMIENLEFYISLNIAITIYPDDGSDIEVLLTNSESTLAVNKGSWKNSYQFYTKEVSEISLRRTLLSASLRRALEKNEFVLYYQPIIDVKSGQITGVETLVRWDHPEFGLLQPDKFIPLADETSLIVEIGKWVLQEACKQARYWQDAGGEPISIAVNTSAIELGQSPYLNYITEVLKKERFDPALLELEITESVLMRDADTSIKVLRELKQMGIKIAIDNFGIGFTSLNCLKKYPIDILKMDRSLTNDMTTSADSLSIVNAIVGLAKNLGILVLAKGIETQEQLDLLTKMNCNKVQGFIFSEPVTGEKLLSFIKLRKTGTFT</sequence>
<dbReference type="InterPro" id="IPR050706">
    <property type="entry name" value="Cyclic-di-GMP_PDE-like"/>
</dbReference>
<keyword evidence="6" id="KW-1185">Reference proteome</keyword>
<dbReference type="Gene3D" id="3.20.20.450">
    <property type="entry name" value="EAL domain"/>
    <property type="match status" value="1"/>
</dbReference>
<dbReference type="RefSeq" id="WP_090672531.1">
    <property type="nucleotide sequence ID" value="NZ_FOUF01000049.1"/>
</dbReference>
<dbReference type="GO" id="GO:0000160">
    <property type="term" value="P:phosphorelay signal transduction system"/>
    <property type="evidence" value="ECO:0007669"/>
    <property type="project" value="InterPro"/>
</dbReference>
<dbReference type="InterPro" id="IPR000160">
    <property type="entry name" value="GGDEF_dom"/>
</dbReference>
<dbReference type="Proteomes" id="UP000199561">
    <property type="component" value="Unassembled WGS sequence"/>
</dbReference>
<organism evidence="5 6">
    <name type="scientific">Nitrosomonas nitrosa</name>
    <dbReference type="NCBI Taxonomy" id="52442"/>
    <lineage>
        <taxon>Bacteria</taxon>
        <taxon>Pseudomonadati</taxon>
        <taxon>Pseudomonadota</taxon>
        <taxon>Betaproteobacteria</taxon>
        <taxon>Nitrosomonadales</taxon>
        <taxon>Nitrosomonadaceae</taxon>
        <taxon>Nitrosomonas</taxon>
    </lineage>
</organism>
<feature type="domain" description="GGDEF" evidence="4">
    <location>
        <begin position="172"/>
        <end position="305"/>
    </location>
</feature>
<dbReference type="PANTHER" id="PTHR33121">
    <property type="entry name" value="CYCLIC DI-GMP PHOSPHODIESTERASE PDEF"/>
    <property type="match status" value="1"/>
</dbReference>
<dbReference type="InterPro" id="IPR043128">
    <property type="entry name" value="Rev_trsase/Diguanyl_cyclase"/>
</dbReference>
<dbReference type="PANTHER" id="PTHR33121:SF71">
    <property type="entry name" value="OXYGEN SENSOR PROTEIN DOSP"/>
    <property type="match status" value="1"/>
</dbReference>
<reference evidence="5 6" key="1">
    <citation type="submission" date="2016-10" db="EMBL/GenBank/DDBJ databases">
        <authorList>
            <person name="de Groot N.N."/>
        </authorList>
    </citation>
    <scope>NUCLEOTIDE SEQUENCE [LARGE SCALE GENOMIC DNA]</scope>
    <source>
        <strain evidence="5 6">Nm146</strain>
    </source>
</reference>
<dbReference type="STRING" id="52442.SAMN05421880_1498"/>
<protein>
    <submittedName>
        <fullName evidence="5">EAL domain, c-di-GMP-specific phosphodiesterase class I (Or its enzymatically inactive variant)</fullName>
    </submittedName>
</protein>
<evidence type="ECO:0000259" key="3">
    <source>
        <dbReference type="PROSITE" id="PS50883"/>
    </source>
</evidence>
<dbReference type="CDD" id="cd01948">
    <property type="entry name" value="EAL"/>
    <property type="match status" value="1"/>
</dbReference>
<dbReference type="GO" id="GO:0071111">
    <property type="term" value="F:cyclic-guanylate-specific phosphodiesterase activity"/>
    <property type="evidence" value="ECO:0007669"/>
    <property type="project" value="InterPro"/>
</dbReference>
<dbReference type="Pfam" id="PF00990">
    <property type="entry name" value="GGDEF"/>
    <property type="match status" value="1"/>
</dbReference>
<dbReference type="SUPFAM" id="SSF141868">
    <property type="entry name" value="EAL domain-like"/>
    <property type="match status" value="1"/>
</dbReference>
<dbReference type="SMART" id="SM00052">
    <property type="entry name" value="EAL"/>
    <property type="match status" value="1"/>
</dbReference>
<name>A0A1I4UN87_9PROT</name>
<feature type="domain" description="Response regulatory" evidence="2">
    <location>
        <begin position="7"/>
        <end position="123"/>
    </location>
</feature>
<evidence type="ECO:0000313" key="5">
    <source>
        <dbReference type="EMBL" id="SFM90454.1"/>
    </source>
</evidence>
<dbReference type="EMBL" id="FOUF01000049">
    <property type="protein sequence ID" value="SFM90454.1"/>
    <property type="molecule type" value="Genomic_DNA"/>
</dbReference>
<accession>A0A1I4UN87</accession>
<dbReference type="InterPro" id="IPR011006">
    <property type="entry name" value="CheY-like_superfamily"/>
</dbReference>
<dbReference type="CDD" id="cd01949">
    <property type="entry name" value="GGDEF"/>
    <property type="match status" value="1"/>
</dbReference>
<dbReference type="Pfam" id="PF00072">
    <property type="entry name" value="Response_reg"/>
    <property type="match status" value="1"/>
</dbReference>
<dbReference type="PROSITE" id="PS50887">
    <property type="entry name" value="GGDEF"/>
    <property type="match status" value="1"/>
</dbReference>
<evidence type="ECO:0000313" key="6">
    <source>
        <dbReference type="Proteomes" id="UP000199561"/>
    </source>
</evidence>
<dbReference type="SUPFAM" id="SSF52172">
    <property type="entry name" value="CheY-like"/>
    <property type="match status" value="1"/>
</dbReference>
<dbReference type="SMART" id="SM00267">
    <property type="entry name" value="GGDEF"/>
    <property type="match status" value="1"/>
</dbReference>
<dbReference type="PROSITE" id="PS50883">
    <property type="entry name" value="EAL"/>
    <property type="match status" value="1"/>
</dbReference>
<dbReference type="SUPFAM" id="SSF55073">
    <property type="entry name" value="Nucleotide cyclase"/>
    <property type="match status" value="1"/>
</dbReference>
<comment type="caution">
    <text evidence="1">Lacks conserved residue(s) required for the propagation of feature annotation.</text>
</comment>
<dbReference type="Gene3D" id="3.40.50.2300">
    <property type="match status" value="1"/>
</dbReference>
<evidence type="ECO:0000259" key="2">
    <source>
        <dbReference type="PROSITE" id="PS50110"/>
    </source>
</evidence>
<evidence type="ECO:0000256" key="1">
    <source>
        <dbReference type="PROSITE-ProRule" id="PRU00169"/>
    </source>
</evidence>
<dbReference type="InterPro" id="IPR035919">
    <property type="entry name" value="EAL_sf"/>
</dbReference>
<dbReference type="Gene3D" id="3.30.70.270">
    <property type="match status" value="1"/>
</dbReference>
<dbReference type="PROSITE" id="PS50110">
    <property type="entry name" value="RESPONSE_REGULATORY"/>
    <property type="match status" value="1"/>
</dbReference>
<proteinExistence type="predicted"/>
<feature type="domain" description="EAL" evidence="3">
    <location>
        <begin position="314"/>
        <end position="568"/>
    </location>
</feature>
<gene>
    <name evidence="5" type="ORF">SAMN05421880_1498</name>
</gene>
<dbReference type="InterPro" id="IPR001789">
    <property type="entry name" value="Sig_transdc_resp-reg_receiver"/>
</dbReference>
<dbReference type="AlphaFoldDB" id="A0A1I4UN87"/>
<dbReference type="InterPro" id="IPR029787">
    <property type="entry name" value="Nucleotide_cyclase"/>
</dbReference>
<dbReference type="InterPro" id="IPR001633">
    <property type="entry name" value="EAL_dom"/>
</dbReference>
<dbReference type="Pfam" id="PF00563">
    <property type="entry name" value="EAL"/>
    <property type="match status" value="1"/>
</dbReference>
<evidence type="ECO:0000259" key="4">
    <source>
        <dbReference type="PROSITE" id="PS50887"/>
    </source>
</evidence>